<organism evidence="1 2">
    <name type="scientific">Neophaeococcomyces mojaviensis</name>
    <dbReference type="NCBI Taxonomy" id="3383035"/>
    <lineage>
        <taxon>Eukaryota</taxon>
        <taxon>Fungi</taxon>
        <taxon>Dikarya</taxon>
        <taxon>Ascomycota</taxon>
        <taxon>Pezizomycotina</taxon>
        <taxon>Eurotiomycetes</taxon>
        <taxon>Chaetothyriomycetidae</taxon>
        <taxon>Chaetothyriales</taxon>
        <taxon>Chaetothyriales incertae sedis</taxon>
        <taxon>Neophaeococcomyces</taxon>
    </lineage>
</organism>
<name>A0ACC3AED7_9EURO</name>
<evidence type="ECO:0000313" key="1">
    <source>
        <dbReference type="EMBL" id="KAJ9660512.1"/>
    </source>
</evidence>
<gene>
    <name evidence="1" type="ORF">H2198_002448</name>
</gene>
<protein>
    <submittedName>
        <fullName evidence="1">Uncharacterized protein</fullName>
    </submittedName>
</protein>
<feature type="non-terminal residue" evidence="1">
    <location>
        <position position="1"/>
    </location>
</feature>
<sequence>DSEESQNRIRSLRERNNNLAGALRLLASNTDFHGELRTQVEEVLAKNSGEDSEFGESELQSQTQSSRVNSPLNETRFLHAPGHETTDTNFSDIRLEDRPQLSYEMHDISRLSRESQRLLMGDEDLCGPRCLPSSWTDATTNDSLVQHLLALYFCWEYPTFANVSKEHLLVDYRSGKHRFCSPLLINAILALGARFSDLLEAFKDPNDPISAGQHFFEEAQRLSGLEEIPSLTTIQALGLMSLRQASRGNDMSGWHYSRLAMRMAIDLDLHEDEASLNDPKDDTYSLPERQVRAATFWGCWTLEQAWSLCIGRPPQLAPRKIKVSRLIAIDEMEREEWFPYTDQGIMCDSALHQKGNVLSVYKDFVNLSEVASTTVYSFYSDESPVTGQIILARYTEYLRWYESLPDHLRLGTHCTPTVLFTHIYFHFAVLLLFRPFIYLKIMGSSVSPRSVCIEAARNILSLVESYKGLYTLRRTPSFVPYLILTARLIAMMEMPLEEAGGGFPKADPTTYRGIEFLHELALSHGFARRAISICELFRQAWNVGIERDLDDDSREEPENIKNNHELGLDWPYVRTFFRPDTDLKRLYRGVSSSVARRCRPSTRLSFHLFPLQGDPLRKIQHVYNQVMDPQYPTDRLRKELEAHGFEEL</sequence>
<keyword evidence="2" id="KW-1185">Reference proteome</keyword>
<comment type="caution">
    <text evidence="1">The sequence shown here is derived from an EMBL/GenBank/DDBJ whole genome shotgun (WGS) entry which is preliminary data.</text>
</comment>
<accession>A0ACC3AED7</accession>
<dbReference type="EMBL" id="JAPDRQ010000030">
    <property type="protein sequence ID" value="KAJ9660512.1"/>
    <property type="molecule type" value="Genomic_DNA"/>
</dbReference>
<proteinExistence type="predicted"/>
<dbReference type="Proteomes" id="UP001172386">
    <property type="component" value="Unassembled WGS sequence"/>
</dbReference>
<evidence type="ECO:0000313" key="2">
    <source>
        <dbReference type="Proteomes" id="UP001172386"/>
    </source>
</evidence>
<reference evidence="1" key="1">
    <citation type="submission" date="2022-10" db="EMBL/GenBank/DDBJ databases">
        <title>Culturing micro-colonial fungi from biological soil crusts in the Mojave desert and describing Neophaeococcomyces mojavensis, and introducing the new genera and species Taxawa tesnikishii.</title>
        <authorList>
            <person name="Kurbessoian T."/>
            <person name="Stajich J.E."/>
        </authorList>
    </citation>
    <scope>NUCLEOTIDE SEQUENCE</scope>
    <source>
        <strain evidence="1">JES_112</strain>
    </source>
</reference>